<organism evidence="1 2">
    <name type="scientific">Hyaloscypha variabilis (strain UAMH 11265 / GT02V1 / F)</name>
    <name type="common">Meliniomyces variabilis</name>
    <dbReference type="NCBI Taxonomy" id="1149755"/>
    <lineage>
        <taxon>Eukaryota</taxon>
        <taxon>Fungi</taxon>
        <taxon>Dikarya</taxon>
        <taxon>Ascomycota</taxon>
        <taxon>Pezizomycotina</taxon>
        <taxon>Leotiomycetes</taxon>
        <taxon>Helotiales</taxon>
        <taxon>Hyaloscyphaceae</taxon>
        <taxon>Hyaloscypha</taxon>
        <taxon>Hyaloscypha variabilis</taxon>
    </lineage>
</organism>
<dbReference type="EMBL" id="KZ613956">
    <property type="protein sequence ID" value="PMD33246.1"/>
    <property type="molecule type" value="Genomic_DNA"/>
</dbReference>
<sequence>MEQPTLYNFPPEIRLKIFEYALEEFKSTNRRHRPTYAALLCDYVPPSHVNADGRLRLQKTGLLAGLACSRGLYKEALWVYYEKTNFKLTLRNWRLLTSRDGVATKAIQCIQHLQIELFDGRILPSEVPRCFQYPWTVLFAHIPHEFLRLIMSQRSRLSKATRLQTLEIHAEGVKDASVVVNDVVDLFLRFSPRLQRVVAKFPLYNHRSEQIAIMKQMIDYLNDPGYDDANDDNEDNKIKFRTPPVTTVHVLNAKLGKASCVTWKGPMANLKGTAVWQATKGRVLTQSKPLQRIEGDHRHGMEEVLLSIKRDMADNMAAQAKLSVQRDMLRILARVPLRTWSSLSQKQKDDFETSVKATAQN</sequence>
<protein>
    <submittedName>
        <fullName evidence="1">Uncharacterized protein</fullName>
    </submittedName>
</protein>
<dbReference type="AlphaFoldDB" id="A0A2J6R401"/>
<evidence type="ECO:0000313" key="2">
    <source>
        <dbReference type="Proteomes" id="UP000235786"/>
    </source>
</evidence>
<keyword evidence="2" id="KW-1185">Reference proteome</keyword>
<evidence type="ECO:0000313" key="1">
    <source>
        <dbReference type="EMBL" id="PMD33246.1"/>
    </source>
</evidence>
<accession>A0A2J6R401</accession>
<proteinExistence type="predicted"/>
<reference evidence="1 2" key="1">
    <citation type="submission" date="2016-04" db="EMBL/GenBank/DDBJ databases">
        <title>A degradative enzymes factory behind the ericoid mycorrhizal symbiosis.</title>
        <authorList>
            <consortium name="DOE Joint Genome Institute"/>
            <person name="Martino E."/>
            <person name="Morin E."/>
            <person name="Grelet G."/>
            <person name="Kuo A."/>
            <person name="Kohler A."/>
            <person name="Daghino S."/>
            <person name="Barry K."/>
            <person name="Choi C."/>
            <person name="Cichocki N."/>
            <person name="Clum A."/>
            <person name="Copeland A."/>
            <person name="Hainaut M."/>
            <person name="Haridas S."/>
            <person name="Labutti K."/>
            <person name="Lindquist E."/>
            <person name="Lipzen A."/>
            <person name="Khouja H.-R."/>
            <person name="Murat C."/>
            <person name="Ohm R."/>
            <person name="Olson A."/>
            <person name="Spatafora J."/>
            <person name="Veneault-Fourrey C."/>
            <person name="Henrissat B."/>
            <person name="Grigoriev I."/>
            <person name="Martin F."/>
            <person name="Perotto S."/>
        </authorList>
    </citation>
    <scope>NUCLEOTIDE SEQUENCE [LARGE SCALE GENOMIC DNA]</scope>
    <source>
        <strain evidence="1 2">F</strain>
    </source>
</reference>
<gene>
    <name evidence="1" type="ORF">L207DRAFT_589614</name>
</gene>
<dbReference type="OrthoDB" id="10399650at2759"/>
<name>A0A2J6R401_HYAVF</name>
<dbReference type="Proteomes" id="UP000235786">
    <property type="component" value="Unassembled WGS sequence"/>
</dbReference>